<accession>A0A1Y2C9H5</accession>
<evidence type="ECO:0000313" key="3">
    <source>
        <dbReference type="Proteomes" id="UP000193642"/>
    </source>
</evidence>
<feature type="compositionally biased region" description="Low complexity" evidence="1">
    <location>
        <begin position="268"/>
        <end position="280"/>
    </location>
</feature>
<dbReference type="PANTHER" id="PTHR14465:SF0">
    <property type="entry name" value="IQ DOMAIN-CONTAINING PROTEIN H"/>
    <property type="match status" value="1"/>
</dbReference>
<name>A0A1Y2C9H5_9FUNG</name>
<proteinExistence type="predicted"/>
<organism evidence="2 3">
    <name type="scientific">Rhizoclosmatium globosum</name>
    <dbReference type="NCBI Taxonomy" id="329046"/>
    <lineage>
        <taxon>Eukaryota</taxon>
        <taxon>Fungi</taxon>
        <taxon>Fungi incertae sedis</taxon>
        <taxon>Chytridiomycota</taxon>
        <taxon>Chytridiomycota incertae sedis</taxon>
        <taxon>Chytridiomycetes</taxon>
        <taxon>Chytridiales</taxon>
        <taxon>Chytriomycetaceae</taxon>
        <taxon>Rhizoclosmatium</taxon>
    </lineage>
</organism>
<evidence type="ECO:0000313" key="2">
    <source>
        <dbReference type="EMBL" id="ORY43688.1"/>
    </source>
</evidence>
<keyword evidence="3" id="KW-1185">Reference proteome</keyword>
<feature type="region of interest" description="Disordered" evidence="1">
    <location>
        <begin position="265"/>
        <end position="302"/>
    </location>
</feature>
<dbReference type="InterPro" id="IPR038752">
    <property type="entry name" value="IQCH"/>
</dbReference>
<dbReference type="PANTHER" id="PTHR14465">
    <property type="entry name" value="IQ DOMAIN-CONTAINING PROTEIN H"/>
    <property type="match status" value="1"/>
</dbReference>
<protein>
    <submittedName>
        <fullName evidence="2">Uncharacterized protein</fullName>
    </submittedName>
</protein>
<dbReference type="EMBL" id="MCGO01000024">
    <property type="protein sequence ID" value="ORY43688.1"/>
    <property type="molecule type" value="Genomic_DNA"/>
</dbReference>
<gene>
    <name evidence="2" type="ORF">BCR33DRAFT_785522</name>
</gene>
<sequence length="731" mass="82121">MNALVKEWREANMAARPKVILQLAPRFFNFDVMDYVIGRTIMLYDGSVEQLVLVIPHLTDEKRKYIREQLATGFLDLDPIAAGRLKLISPETAKCFVPGSSVAAMLQSSHKALAQVKSILDGRLSFLMTDTIGRAEIGLSSLLDIPVIGSKPEKAKRINTRHKARVFLRNAGFEVVPGMSFKPGPQYKLKEVLLHLTAKYQTNVAFWEIFEKRRSSQMDFAKPDCAFDASIDFESVPHLTAFDEETVDEAASKFNLQEILHYENAQHTSTSSTESAESSAPNFPSLKQKEPEASSKPAPSTTAHSYAESKSVLLAKDFEQIGFVVPQQRLPHAMLMKIVDRLLTNCTKAGIFGNGWWTNNLYPFLSPTLLKASSVLVSSGCEIDAKTGISSFQWTDIPLHLERTQNAVFTDHPLLRADFEHNIIKQAGGETEQRVAIYAENLRSEEIVRLTWRGFVQTCQRDGVRFNEKTRKGTYFPLVNPDIPMLMPMVTMGSDYKSTIAAFLKDLTICHRRLKHYDCIDLVSNVKDTARFLFKNGRTDAYASIFNLKRAPSEVPGDDSGNANKTPMSRRKNFSKISSDAAEPLQLQLLKRQHSSMAAGAGIKSVKEDLISSDSDDSFSEEKVEQRGSIPYLAGNRGDEIPVIRPLTAEEKNEFFDLHKLRTIRLADKPQPPAWWDTLHFHPVDPTGKIHHIDAYDPKNPSQKHFELNPDVHPLAHEDLDTLVASLFHRS</sequence>
<dbReference type="OrthoDB" id="2117703at2759"/>
<dbReference type="Proteomes" id="UP000193642">
    <property type="component" value="Unassembled WGS sequence"/>
</dbReference>
<feature type="region of interest" description="Disordered" evidence="1">
    <location>
        <begin position="553"/>
        <end position="577"/>
    </location>
</feature>
<reference evidence="2 3" key="1">
    <citation type="submission" date="2016-07" db="EMBL/GenBank/DDBJ databases">
        <title>Pervasive Adenine N6-methylation of Active Genes in Fungi.</title>
        <authorList>
            <consortium name="DOE Joint Genome Institute"/>
            <person name="Mondo S.J."/>
            <person name="Dannebaum R.O."/>
            <person name="Kuo R.C."/>
            <person name="Labutti K."/>
            <person name="Haridas S."/>
            <person name="Kuo A."/>
            <person name="Salamov A."/>
            <person name="Ahrendt S.R."/>
            <person name="Lipzen A."/>
            <person name="Sullivan W."/>
            <person name="Andreopoulos W.B."/>
            <person name="Clum A."/>
            <person name="Lindquist E."/>
            <person name="Daum C."/>
            <person name="Ramamoorthy G.K."/>
            <person name="Gryganskyi A."/>
            <person name="Culley D."/>
            <person name="Magnuson J.K."/>
            <person name="James T.Y."/>
            <person name="O'Malley M.A."/>
            <person name="Stajich J.E."/>
            <person name="Spatafora J.W."/>
            <person name="Visel A."/>
            <person name="Grigoriev I.V."/>
        </authorList>
    </citation>
    <scope>NUCLEOTIDE SEQUENCE [LARGE SCALE GENOMIC DNA]</scope>
    <source>
        <strain evidence="2 3">JEL800</strain>
    </source>
</reference>
<evidence type="ECO:0000256" key="1">
    <source>
        <dbReference type="SAM" id="MobiDB-lite"/>
    </source>
</evidence>
<dbReference type="AlphaFoldDB" id="A0A1Y2C9H5"/>
<comment type="caution">
    <text evidence="2">The sequence shown here is derived from an EMBL/GenBank/DDBJ whole genome shotgun (WGS) entry which is preliminary data.</text>
</comment>